<evidence type="ECO:0000313" key="4">
    <source>
        <dbReference type="WBParaSite" id="ALUE_0000548801-mRNA-1"/>
    </source>
</evidence>
<reference evidence="4" key="1">
    <citation type="submission" date="2017-02" db="UniProtKB">
        <authorList>
            <consortium name="WormBaseParasite"/>
        </authorList>
    </citation>
    <scope>IDENTIFICATION</scope>
</reference>
<accession>A0A0M3HSM0</accession>
<feature type="compositionally biased region" description="Basic and acidic residues" evidence="2">
    <location>
        <begin position="59"/>
        <end position="89"/>
    </location>
</feature>
<dbReference type="PANTHER" id="PTHR15885">
    <property type="entry name" value="COILED-COIL DOMAIN-CONTAINING PROTEIN 174"/>
    <property type="match status" value="1"/>
</dbReference>
<evidence type="ECO:0000256" key="2">
    <source>
        <dbReference type="SAM" id="MobiDB-lite"/>
    </source>
</evidence>
<keyword evidence="1" id="KW-0175">Coiled coil</keyword>
<evidence type="ECO:0000313" key="3">
    <source>
        <dbReference type="Proteomes" id="UP000036681"/>
    </source>
</evidence>
<keyword evidence="3" id="KW-1185">Reference proteome</keyword>
<feature type="region of interest" description="Disordered" evidence="2">
    <location>
        <begin position="135"/>
        <end position="179"/>
    </location>
</feature>
<feature type="compositionally biased region" description="Basic and acidic residues" evidence="2">
    <location>
        <begin position="9"/>
        <end position="18"/>
    </location>
</feature>
<name>A0A0M3HSM0_ASCLU</name>
<dbReference type="PANTHER" id="PTHR15885:SF1">
    <property type="entry name" value="COILED-COIL DOMAIN-CONTAINING PROTEIN 174"/>
    <property type="match status" value="1"/>
</dbReference>
<organism evidence="3 4">
    <name type="scientific">Ascaris lumbricoides</name>
    <name type="common">Giant roundworm</name>
    <dbReference type="NCBI Taxonomy" id="6252"/>
    <lineage>
        <taxon>Eukaryota</taxon>
        <taxon>Metazoa</taxon>
        <taxon>Ecdysozoa</taxon>
        <taxon>Nematoda</taxon>
        <taxon>Chromadorea</taxon>
        <taxon>Rhabditida</taxon>
        <taxon>Spirurina</taxon>
        <taxon>Ascaridomorpha</taxon>
        <taxon>Ascaridoidea</taxon>
        <taxon>Ascarididae</taxon>
        <taxon>Ascaris</taxon>
    </lineage>
</organism>
<sequence>MEDEAEASSSREKHELKTSDASALFDLKGELYRKKLEQRRKAEARLTQTAPKRNVLLLTKEEEKKKQEESRKRQQRIKDLEKGIREEEEATRRAQKILEEKSAIYDRLTKGEALVYEDGQSVEFLVDFDAKKREEARQRAEEQKREIEEVSQSDAVHFVPGEGKLTAEKSKTEEEREKRKKILERRRLANLERLNNIRKRKGLEPLPLTDESTKDEQEEVGPFLDIPLPNEPEPAKQLSSEAIVEKKPRFGIREWDRGKIAYMKWIEGQRDERNEEFRPPASYFR</sequence>
<dbReference type="InterPro" id="IPR025066">
    <property type="entry name" value="CCDC174-like"/>
</dbReference>
<feature type="compositionally biased region" description="Basic and acidic residues" evidence="2">
    <location>
        <begin position="165"/>
        <end position="177"/>
    </location>
</feature>
<dbReference type="Proteomes" id="UP000036681">
    <property type="component" value="Unplaced"/>
</dbReference>
<dbReference type="AlphaFoldDB" id="A0A0M3HSM0"/>
<evidence type="ECO:0000256" key="1">
    <source>
        <dbReference type="ARBA" id="ARBA00023054"/>
    </source>
</evidence>
<proteinExistence type="predicted"/>
<feature type="region of interest" description="Disordered" evidence="2">
    <location>
        <begin position="1"/>
        <end position="20"/>
    </location>
</feature>
<feature type="region of interest" description="Disordered" evidence="2">
    <location>
        <begin position="199"/>
        <end position="242"/>
    </location>
</feature>
<dbReference type="GO" id="GO:0005634">
    <property type="term" value="C:nucleus"/>
    <property type="evidence" value="ECO:0007669"/>
    <property type="project" value="TreeGrafter"/>
</dbReference>
<feature type="region of interest" description="Disordered" evidence="2">
    <location>
        <begin position="40"/>
        <end position="89"/>
    </location>
</feature>
<protein>
    <submittedName>
        <fullName evidence="4">Uncharacterized protein</fullName>
    </submittedName>
</protein>
<dbReference type="WBParaSite" id="ALUE_0000548801-mRNA-1">
    <property type="protein sequence ID" value="ALUE_0000548801-mRNA-1"/>
    <property type="gene ID" value="ALUE_0000548801"/>
</dbReference>
<feature type="compositionally biased region" description="Basic and acidic residues" evidence="2">
    <location>
        <begin position="135"/>
        <end position="148"/>
    </location>
</feature>